<reference evidence="12" key="1">
    <citation type="journal article" date="2021" name="PeerJ">
        <title>Extensive microbial diversity within the chicken gut microbiome revealed by metagenomics and culture.</title>
        <authorList>
            <person name="Gilroy R."/>
            <person name="Ravi A."/>
            <person name="Getino M."/>
            <person name="Pursley I."/>
            <person name="Horton D.L."/>
            <person name="Alikhan N.F."/>
            <person name="Baker D."/>
            <person name="Gharbi K."/>
            <person name="Hall N."/>
            <person name="Watson M."/>
            <person name="Adriaenssens E.M."/>
            <person name="Foster-Nyarko E."/>
            <person name="Jarju S."/>
            <person name="Secka A."/>
            <person name="Antonio M."/>
            <person name="Oren A."/>
            <person name="Chaudhuri R.R."/>
            <person name="La Ragione R."/>
            <person name="Hildebrand F."/>
            <person name="Pallen M.J."/>
        </authorList>
    </citation>
    <scope>NUCLEOTIDE SEQUENCE</scope>
    <source>
        <strain evidence="12">CHK198-12963</strain>
    </source>
</reference>
<evidence type="ECO:0000256" key="4">
    <source>
        <dbReference type="ARBA" id="ARBA00023015"/>
    </source>
</evidence>
<dbReference type="CDD" id="cd17574">
    <property type="entry name" value="REC_OmpR"/>
    <property type="match status" value="1"/>
</dbReference>
<dbReference type="InterPro" id="IPR036388">
    <property type="entry name" value="WH-like_DNA-bd_sf"/>
</dbReference>
<dbReference type="AlphaFoldDB" id="A0A9D2PWL3"/>
<dbReference type="InterPro" id="IPR001789">
    <property type="entry name" value="Sig_transdc_resp-reg_receiver"/>
</dbReference>
<comment type="function">
    <text evidence="7">May play the central regulatory role in sporulation. It may be an element of the effector pathway responsible for the activation of sporulation genes in response to nutritional stress. Spo0A may act in concert with spo0H (a sigma factor) to control the expression of some genes that are critical to the sporulation process.</text>
</comment>
<evidence type="ECO:0000259" key="11">
    <source>
        <dbReference type="PROSITE" id="PS51755"/>
    </source>
</evidence>
<proteinExistence type="predicted"/>
<evidence type="ECO:0000256" key="9">
    <source>
        <dbReference type="PROSITE-ProRule" id="PRU01091"/>
    </source>
</evidence>
<feature type="domain" description="OmpR/PhoB-type" evidence="11">
    <location>
        <begin position="131"/>
        <end position="229"/>
    </location>
</feature>
<dbReference type="PANTHER" id="PTHR48111:SF40">
    <property type="entry name" value="PHOSPHATE REGULON TRANSCRIPTIONAL REGULATORY PROTEIN PHOB"/>
    <property type="match status" value="1"/>
</dbReference>
<keyword evidence="4" id="KW-0805">Transcription regulation</keyword>
<dbReference type="Pfam" id="PF00072">
    <property type="entry name" value="Response_reg"/>
    <property type="match status" value="1"/>
</dbReference>
<evidence type="ECO:0000256" key="2">
    <source>
        <dbReference type="ARBA" id="ARBA00022553"/>
    </source>
</evidence>
<evidence type="ECO:0000256" key="7">
    <source>
        <dbReference type="ARBA" id="ARBA00024867"/>
    </source>
</evidence>
<dbReference type="GO" id="GO:0032993">
    <property type="term" value="C:protein-DNA complex"/>
    <property type="evidence" value="ECO:0007669"/>
    <property type="project" value="TreeGrafter"/>
</dbReference>
<feature type="domain" description="Response regulatory" evidence="10">
    <location>
        <begin position="5"/>
        <end position="120"/>
    </location>
</feature>
<gene>
    <name evidence="12" type="ORF">H9931_12870</name>
</gene>
<dbReference type="GO" id="GO:0006355">
    <property type="term" value="P:regulation of DNA-templated transcription"/>
    <property type="evidence" value="ECO:0007669"/>
    <property type="project" value="InterPro"/>
</dbReference>
<dbReference type="Pfam" id="PF00486">
    <property type="entry name" value="Trans_reg_C"/>
    <property type="match status" value="1"/>
</dbReference>
<keyword evidence="6" id="KW-0804">Transcription</keyword>
<dbReference type="Gene3D" id="3.40.50.2300">
    <property type="match status" value="1"/>
</dbReference>
<dbReference type="Gene3D" id="6.10.250.690">
    <property type="match status" value="1"/>
</dbReference>
<dbReference type="EMBL" id="DWWB01000077">
    <property type="protein sequence ID" value="HJC67583.1"/>
    <property type="molecule type" value="Genomic_DNA"/>
</dbReference>
<protein>
    <recommendedName>
        <fullName evidence="1">Stage 0 sporulation protein A homolog</fullName>
    </recommendedName>
</protein>
<dbReference type="InterPro" id="IPR011006">
    <property type="entry name" value="CheY-like_superfamily"/>
</dbReference>
<feature type="modified residue" description="4-aspartylphosphate" evidence="8">
    <location>
        <position position="54"/>
    </location>
</feature>
<dbReference type="GO" id="GO:0000156">
    <property type="term" value="F:phosphorelay response regulator activity"/>
    <property type="evidence" value="ECO:0007669"/>
    <property type="project" value="TreeGrafter"/>
</dbReference>
<dbReference type="InterPro" id="IPR039420">
    <property type="entry name" value="WalR-like"/>
</dbReference>
<dbReference type="SMART" id="SM00862">
    <property type="entry name" value="Trans_reg_C"/>
    <property type="match status" value="1"/>
</dbReference>
<dbReference type="PROSITE" id="PS51755">
    <property type="entry name" value="OMPR_PHOB"/>
    <property type="match status" value="1"/>
</dbReference>
<accession>A0A9D2PWL3</accession>
<evidence type="ECO:0000313" key="12">
    <source>
        <dbReference type="EMBL" id="HJC67583.1"/>
    </source>
</evidence>
<dbReference type="Gene3D" id="1.10.10.10">
    <property type="entry name" value="Winged helix-like DNA-binding domain superfamily/Winged helix DNA-binding domain"/>
    <property type="match status" value="1"/>
</dbReference>
<comment type="caution">
    <text evidence="12">The sequence shown here is derived from an EMBL/GenBank/DDBJ whole genome shotgun (WGS) entry which is preliminary data.</text>
</comment>
<evidence type="ECO:0000256" key="5">
    <source>
        <dbReference type="ARBA" id="ARBA00023125"/>
    </source>
</evidence>
<evidence type="ECO:0000256" key="6">
    <source>
        <dbReference type="ARBA" id="ARBA00023163"/>
    </source>
</evidence>
<dbReference type="SMART" id="SM00448">
    <property type="entry name" value="REC"/>
    <property type="match status" value="1"/>
</dbReference>
<dbReference type="PROSITE" id="PS50110">
    <property type="entry name" value="RESPONSE_REGULATORY"/>
    <property type="match status" value="1"/>
</dbReference>
<evidence type="ECO:0000256" key="8">
    <source>
        <dbReference type="PROSITE-ProRule" id="PRU00169"/>
    </source>
</evidence>
<keyword evidence="3" id="KW-0902">Two-component regulatory system</keyword>
<evidence type="ECO:0000256" key="1">
    <source>
        <dbReference type="ARBA" id="ARBA00018672"/>
    </source>
</evidence>
<keyword evidence="5 9" id="KW-0238">DNA-binding</keyword>
<organism evidence="12 13">
    <name type="scientific">Candidatus Enterocloster excrementigallinarum</name>
    <dbReference type="NCBI Taxonomy" id="2838558"/>
    <lineage>
        <taxon>Bacteria</taxon>
        <taxon>Bacillati</taxon>
        <taxon>Bacillota</taxon>
        <taxon>Clostridia</taxon>
        <taxon>Lachnospirales</taxon>
        <taxon>Lachnospiraceae</taxon>
        <taxon>Enterocloster</taxon>
    </lineage>
</organism>
<name>A0A9D2PWL3_9FIRM</name>
<evidence type="ECO:0000313" key="13">
    <source>
        <dbReference type="Proteomes" id="UP000823863"/>
    </source>
</evidence>
<sequence>MANEAVLIVDDDAAIRKLLTKVVEGNGYQAFTASNGKEAVSLAQSRKFDLILLDIMMNGNDDGFEVVRRLRSLGNDIPIVILSGRTDDFDTLYGLDIGADDYITKPFNPVVLGAKIKALIRRNQKASYNAHNYITAGPFRYSNMTLEFFKNDQLVPLSSKENVMMKLFISNIGRVFTKEQLYELVWSNSVVDENAIMVYISHLRSKIEDNPKSPKYLKTVWGLGYKFTVDE</sequence>
<reference evidence="12" key="2">
    <citation type="submission" date="2021-04" db="EMBL/GenBank/DDBJ databases">
        <authorList>
            <person name="Gilroy R."/>
        </authorList>
    </citation>
    <scope>NUCLEOTIDE SEQUENCE</scope>
    <source>
        <strain evidence="12">CHK198-12963</strain>
    </source>
</reference>
<dbReference type="InterPro" id="IPR001867">
    <property type="entry name" value="OmpR/PhoB-type_DNA-bd"/>
</dbReference>
<keyword evidence="2 8" id="KW-0597">Phosphoprotein</keyword>
<dbReference type="GO" id="GO:0005829">
    <property type="term" value="C:cytosol"/>
    <property type="evidence" value="ECO:0007669"/>
    <property type="project" value="TreeGrafter"/>
</dbReference>
<dbReference type="SUPFAM" id="SSF52172">
    <property type="entry name" value="CheY-like"/>
    <property type="match status" value="1"/>
</dbReference>
<dbReference type="GO" id="GO:0000976">
    <property type="term" value="F:transcription cis-regulatory region binding"/>
    <property type="evidence" value="ECO:0007669"/>
    <property type="project" value="TreeGrafter"/>
</dbReference>
<feature type="DNA-binding region" description="OmpR/PhoB-type" evidence="9">
    <location>
        <begin position="131"/>
        <end position="229"/>
    </location>
</feature>
<evidence type="ECO:0000256" key="3">
    <source>
        <dbReference type="ARBA" id="ARBA00023012"/>
    </source>
</evidence>
<dbReference type="PANTHER" id="PTHR48111">
    <property type="entry name" value="REGULATOR OF RPOS"/>
    <property type="match status" value="1"/>
</dbReference>
<dbReference type="CDD" id="cd00383">
    <property type="entry name" value="trans_reg_C"/>
    <property type="match status" value="1"/>
</dbReference>
<evidence type="ECO:0000259" key="10">
    <source>
        <dbReference type="PROSITE" id="PS50110"/>
    </source>
</evidence>
<dbReference type="Proteomes" id="UP000823863">
    <property type="component" value="Unassembled WGS sequence"/>
</dbReference>